<evidence type="ECO:0000313" key="1">
    <source>
        <dbReference type="EMBL" id="KAF2446572.1"/>
    </source>
</evidence>
<dbReference type="Proteomes" id="UP000799764">
    <property type="component" value="Unassembled WGS sequence"/>
</dbReference>
<gene>
    <name evidence="1" type="ORF">P171DRAFT_262316</name>
</gene>
<sequence>MAVRECLVLRVAYQDKSGGKRCLDRRRGRKQARDGEILQGVYRVRSTPIAWAETGRAHADTVLCAVVVGSVCCTTTNPILSTPIHGDIYFPSEGYLPRQEYFPAGALWLSSSLHAFGAFVRLVEVSAGLGWVGGGACGLWEEWCGMVWWFVSWKTGGLVGGRALYSGKEEMVGESCNERAEVVCSVGV</sequence>
<dbReference type="AlphaFoldDB" id="A0A9P4UEU5"/>
<name>A0A9P4UEU5_9PLEO</name>
<evidence type="ECO:0000313" key="2">
    <source>
        <dbReference type="Proteomes" id="UP000799764"/>
    </source>
</evidence>
<keyword evidence="2" id="KW-1185">Reference proteome</keyword>
<dbReference type="EMBL" id="MU001498">
    <property type="protein sequence ID" value="KAF2446572.1"/>
    <property type="molecule type" value="Genomic_DNA"/>
</dbReference>
<reference evidence="1" key="1">
    <citation type="journal article" date="2020" name="Stud. Mycol.">
        <title>101 Dothideomycetes genomes: a test case for predicting lifestyles and emergence of pathogens.</title>
        <authorList>
            <person name="Haridas S."/>
            <person name="Albert R."/>
            <person name="Binder M."/>
            <person name="Bloem J."/>
            <person name="Labutti K."/>
            <person name="Salamov A."/>
            <person name="Andreopoulos B."/>
            <person name="Baker S."/>
            <person name="Barry K."/>
            <person name="Bills G."/>
            <person name="Bluhm B."/>
            <person name="Cannon C."/>
            <person name="Castanera R."/>
            <person name="Culley D."/>
            <person name="Daum C."/>
            <person name="Ezra D."/>
            <person name="Gonzalez J."/>
            <person name="Henrissat B."/>
            <person name="Kuo A."/>
            <person name="Liang C."/>
            <person name="Lipzen A."/>
            <person name="Lutzoni F."/>
            <person name="Magnuson J."/>
            <person name="Mondo S."/>
            <person name="Nolan M."/>
            <person name="Ohm R."/>
            <person name="Pangilinan J."/>
            <person name="Park H.-J."/>
            <person name="Ramirez L."/>
            <person name="Alfaro M."/>
            <person name="Sun H."/>
            <person name="Tritt A."/>
            <person name="Yoshinaga Y."/>
            <person name="Zwiers L.-H."/>
            <person name="Turgeon B."/>
            <person name="Goodwin S."/>
            <person name="Spatafora J."/>
            <person name="Crous P."/>
            <person name="Grigoriev I."/>
        </authorList>
    </citation>
    <scope>NUCLEOTIDE SEQUENCE</scope>
    <source>
        <strain evidence="1">CBS 690.94</strain>
    </source>
</reference>
<organism evidence="1 2">
    <name type="scientific">Karstenula rhodostoma CBS 690.94</name>
    <dbReference type="NCBI Taxonomy" id="1392251"/>
    <lineage>
        <taxon>Eukaryota</taxon>
        <taxon>Fungi</taxon>
        <taxon>Dikarya</taxon>
        <taxon>Ascomycota</taxon>
        <taxon>Pezizomycotina</taxon>
        <taxon>Dothideomycetes</taxon>
        <taxon>Pleosporomycetidae</taxon>
        <taxon>Pleosporales</taxon>
        <taxon>Massarineae</taxon>
        <taxon>Didymosphaeriaceae</taxon>
        <taxon>Karstenula</taxon>
    </lineage>
</organism>
<accession>A0A9P4UEU5</accession>
<comment type="caution">
    <text evidence="1">The sequence shown here is derived from an EMBL/GenBank/DDBJ whole genome shotgun (WGS) entry which is preliminary data.</text>
</comment>
<proteinExistence type="predicted"/>
<protein>
    <submittedName>
        <fullName evidence="1">Uncharacterized protein</fullName>
    </submittedName>
</protein>